<keyword evidence="1" id="KW-1133">Transmembrane helix</keyword>
<feature type="transmembrane region" description="Helical" evidence="1">
    <location>
        <begin position="20"/>
        <end position="39"/>
    </location>
</feature>
<evidence type="ECO:0000313" key="2">
    <source>
        <dbReference type="EMBL" id="RNF66436.1"/>
    </source>
</evidence>
<keyword evidence="1" id="KW-0812">Transmembrane</keyword>
<dbReference type="EMBL" id="RIZI01000140">
    <property type="protein sequence ID" value="RNF66436.1"/>
    <property type="molecule type" value="Genomic_DNA"/>
</dbReference>
<protein>
    <submittedName>
        <fullName evidence="2">Cytochrome O ubiquinol oxidase</fullName>
    </submittedName>
</protein>
<organism evidence="2">
    <name type="scientific">Acidithiobacillus sulfuriphilus</name>
    <dbReference type="NCBI Taxonomy" id="1867749"/>
    <lineage>
        <taxon>Bacteria</taxon>
        <taxon>Pseudomonadati</taxon>
        <taxon>Pseudomonadota</taxon>
        <taxon>Acidithiobacillia</taxon>
        <taxon>Acidithiobacillales</taxon>
        <taxon>Acidithiobacillaceae</taxon>
        <taxon>Acidithiobacillus</taxon>
    </lineage>
</organism>
<proteinExistence type="predicted"/>
<feature type="transmembrane region" description="Helical" evidence="1">
    <location>
        <begin position="80"/>
        <end position="101"/>
    </location>
</feature>
<gene>
    <name evidence="2" type="ORF">EC580_04725</name>
</gene>
<keyword evidence="1" id="KW-0472">Membrane</keyword>
<reference evidence="2" key="1">
    <citation type="submission" date="2018-10" db="EMBL/GenBank/DDBJ databases">
        <title>Acidithiobacillus sulfuriphilus sp. nov.: an extremely acidophilic sulfur-oxidizing chemolithotroph isolated from a neutral pH environment.</title>
        <authorList>
            <person name="Falagan C."/>
            <person name="Moya-Beltran A."/>
            <person name="Quatrini R."/>
            <person name="Johnson D.B."/>
        </authorList>
    </citation>
    <scope>NUCLEOTIDE SEQUENCE [LARGE SCALE GENOMIC DNA]</scope>
    <source>
        <strain evidence="2">CJ-2</strain>
    </source>
</reference>
<comment type="caution">
    <text evidence="2">The sequence shown here is derived from an EMBL/GenBank/DDBJ whole genome shotgun (WGS) entry which is preliminary data.</text>
</comment>
<evidence type="ECO:0000256" key="1">
    <source>
        <dbReference type="SAM" id="Phobius"/>
    </source>
</evidence>
<feature type="transmembrane region" description="Helical" evidence="1">
    <location>
        <begin position="46"/>
        <end position="68"/>
    </location>
</feature>
<accession>A0A3M8RD16</accession>
<dbReference type="RefSeq" id="WP_123102681.1">
    <property type="nucleotide sequence ID" value="NZ_CP127527.1"/>
</dbReference>
<dbReference type="OrthoDB" id="7282936at2"/>
<dbReference type="AlphaFoldDB" id="A0A3M8RD16"/>
<sequence length="123" mass="13537">MSHDNPLQHPEVQVASGRGYLLTFLISTLLMGVSLLLVANHAMAPFGLMLVLSLCAGLAVIVQIYFLMHMDLSEAHIWNTVALVLTIPLFILAIGLTAWMFSTLYERTMVMLPTMHGMAGMVH</sequence>
<name>A0A3M8RD16_9PROT</name>